<sequence length="78" mass="8951">MADKLEEMWTKLKITEEEDVEHVINRPLSEVADGRTREKGELCLLEKIFGQGGFEEGSPWSFDKQLGVLQQYNGKIQP</sequence>
<gene>
    <name evidence="1" type="ORF">ACH5RR_021054</name>
</gene>
<evidence type="ECO:0000313" key="1">
    <source>
        <dbReference type="EMBL" id="KAL3518465.1"/>
    </source>
</evidence>
<name>A0ABD2ZG72_9GENT</name>
<dbReference type="EMBL" id="JBJUIK010000009">
    <property type="protein sequence ID" value="KAL3518465.1"/>
    <property type="molecule type" value="Genomic_DNA"/>
</dbReference>
<proteinExistence type="predicted"/>
<dbReference type="AlphaFoldDB" id="A0ABD2ZG72"/>
<keyword evidence="2" id="KW-1185">Reference proteome</keyword>
<comment type="caution">
    <text evidence="1">The sequence shown here is derived from an EMBL/GenBank/DDBJ whole genome shotgun (WGS) entry which is preliminary data.</text>
</comment>
<reference evidence="1 2" key="1">
    <citation type="submission" date="2024-11" db="EMBL/GenBank/DDBJ databases">
        <title>A near-complete genome assembly of Cinchona calisaya.</title>
        <authorList>
            <person name="Lian D.C."/>
            <person name="Zhao X.W."/>
            <person name="Wei L."/>
        </authorList>
    </citation>
    <scope>NUCLEOTIDE SEQUENCE [LARGE SCALE GENOMIC DNA]</scope>
    <source>
        <tissue evidence="1">Nenye</tissue>
    </source>
</reference>
<dbReference type="Proteomes" id="UP001630127">
    <property type="component" value="Unassembled WGS sequence"/>
</dbReference>
<protein>
    <submittedName>
        <fullName evidence="1">Uncharacterized protein</fullName>
    </submittedName>
</protein>
<organism evidence="1 2">
    <name type="scientific">Cinchona calisaya</name>
    <dbReference type="NCBI Taxonomy" id="153742"/>
    <lineage>
        <taxon>Eukaryota</taxon>
        <taxon>Viridiplantae</taxon>
        <taxon>Streptophyta</taxon>
        <taxon>Embryophyta</taxon>
        <taxon>Tracheophyta</taxon>
        <taxon>Spermatophyta</taxon>
        <taxon>Magnoliopsida</taxon>
        <taxon>eudicotyledons</taxon>
        <taxon>Gunneridae</taxon>
        <taxon>Pentapetalae</taxon>
        <taxon>asterids</taxon>
        <taxon>lamiids</taxon>
        <taxon>Gentianales</taxon>
        <taxon>Rubiaceae</taxon>
        <taxon>Cinchonoideae</taxon>
        <taxon>Cinchoneae</taxon>
        <taxon>Cinchona</taxon>
    </lineage>
</organism>
<accession>A0ABD2ZG72</accession>
<evidence type="ECO:0000313" key="2">
    <source>
        <dbReference type="Proteomes" id="UP001630127"/>
    </source>
</evidence>